<evidence type="ECO:0000256" key="1">
    <source>
        <dbReference type="SAM" id="MobiDB-lite"/>
    </source>
</evidence>
<keyword evidence="2" id="KW-1133">Transmembrane helix</keyword>
<feature type="compositionally biased region" description="Basic and acidic residues" evidence="1">
    <location>
        <begin position="322"/>
        <end position="331"/>
    </location>
</feature>
<organism evidence="3 4">
    <name type="scientific">Smittium mucronatum</name>
    <dbReference type="NCBI Taxonomy" id="133383"/>
    <lineage>
        <taxon>Eukaryota</taxon>
        <taxon>Fungi</taxon>
        <taxon>Fungi incertae sedis</taxon>
        <taxon>Zoopagomycota</taxon>
        <taxon>Kickxellomycotina</taxon>
        <taxon>Harpellomycetes</taxon>
        <taxon>Harpellales</taxon>
        <taxon>Legeriomycetaceae</taxon>
        <taxon>Smittium</taxon>
    </lineage>
</organism>
<feature type="region of interest" description="Disordered" evidence="1">
    <location>
        <begin position="363"/>
        <end position="405"/>
    </location>
</feature>
<accession>A0A1R0GYR0</accession>
<sequence length="641" mass="73370">MDRKDRETVYNADKLYDEYNLNNSRESKAFSVYQTDLKSVRIPSKYYNNPHSESNRPRRAVPVNTDFYTDIYHSDEESNKDSDLSKSRISRSMSISYENRDLSTAPEFSAHSRDYQNRILKEKGFDHKNSSKKNPPKFIATPTNVKSSRLDSTLEQSSNSNDSFQKVTPKANNYVPKDINHSNFNSNSQSINVTKNTPRPTKTSNISTISNIRPVDTHSQKKLVLKSSPPRATDTNTVPRYREVVEDYHIDYDYSDPNPPPPRFINEPRINPKITQNKSDQLPPYCQDQEIRVLPSTNKKADLNPLTQQNSFPVTVSSNYQRSDHRNENFDSKTSINTLENDKINNNKVIYKDQSSIANSVFSIKPNRHPTNSGDRKIDPRKGISPSRAHNGHFLVPENGQTKYNYPPKNAQVGAYEQRPRPGNEKPYQKNIPISRLNDATRNHHSPTENQVYRSFDVNNQPLLEDSYVIGTQDSKFVYSDNSNSNRLIPKNVGYQYPEMTHGTARVNDMFQANQYPRYDTPTSESSYISSNGQTYFKAARPVDSKYTLNNDPAIKVESVIEFIPQHLAQNIPDNEYSDLKDFSNLDIPGSPIKNKRKKRSIFCCGLPSLLGLVIWLLILGGAGFCIYHFFGDIKKLFKKT</sequence>
<keyword evidence="4" id="KW-1185">Reference proteome</keyword>
<keyword evidence="2" id="KW-0812">Transmembrane</keyword>
<dbReference type="AlphaFoldDB" id="A0A1R0GYR0"/>
<reference evidence="3 4" key="1">
    <citation type="journal article" date="2016" name="Mol. Biol. Evol.">
        <title>Genome-Wide Survey of Gut Fungi (Harpellales) Reveals the First Horizontally Transferred Ubiquitin Gene from a Mosquito Host.</title>
        <authorList>
            <person name="Wang Y."/>
            <person name="White M.M."/>
            <person name="Kvist S."/>
            <person name="Moncalvo J.M."/>
        </authorList>
    </citation>
    <scope>NUCLEOTIDE SEQUENCE [LARGE SCALE GENOMIC DNA]</scope>
    <source>
        <strain evidence="3 4">ALG-7-W6</strain>
    </source>
</reference>
<dbReference type="OrthoDB" id="10366181at2759"/>
<evidence type="ECO:0000256" key="2">
    <source>
        <dbReference type="SAM" id="Phobius"/>
    </source>
</evidence>
<feature type="transmembrane region" description="Helical" evidence="2">
    <location>
        <begin position="610"/>
        <end position="631"/>
    </location>
</feature>
<evidence type="ECO:0000313" key="3">
    <source>
        <dbReference type="EMBL" id="OLY81978.1"/>
    </source>
</evidence>
<dbReference type="EMBL" id="LSSL01002029">
    <property type="protein sequence ID" value="OLY81978.1"/>
    <property type="molecule type" value="Genomic_DNA"/>
</dbReference>
<feature type="compositionally biased region" description="Polar residues" evidence="1">
    <location>
        <begin position="305"/>
        <end position="321"/>
    </location>
</feature>
<feature type="compositionally biased region" description="Polar residues" evidence="1">
    <location>
        <begin position="181"/>
        <end position="207"/>
    </location>
</feature>
<feature type="region of interest" description="Disordered" evidence="1">
    <location>
        <begin position="297"/>
        <end position="332"/>
    </location>
</feature>
<keyword evidence="2" id="KW-0472">Membrane</keyword>
<feature type="region of interest" description="Disordered" evidence="1">
    <location>
        <begin position="123"/>
        <end position="207"/>
    </location>
</feature>
<dbReference type="Proteomes" id="UP000187455">
    <property type="component" value="Unassembled WGS sequence"/>
</dbReference>
<name>A0A1R0GYR0_9FUNG</name>
<evidence type="ECO:0000313" key="4">
    <source>
        <dbReference type="Proteomes" id="UP000187455"/>
    </source>
</evidence>
<feature type="compositionally biased region" description="Polar residues" evidence="1">
    <location>
        <begin position="141"/>
        <end position="166"/>
    </location>
</feature>
<proteinExistence type="predicted"/>
<comment type="caution">
    <text evidence="3">The sequence shown here is derived from an EMBL/GenBank/DDBJ whole genome shotgun (WGS) entry which is preliminary data.</text>
</comment>
<gene>
    <name evidence="3" type="ORF">AYI68_g3911</name>
</gene>
<protein>
    <submittedName>
        <fullName evidence="3">Uncharacterized protein</fullName>
    </submittedName>
</protein>